<dbReference type="Pfam" id="PF03462">
    <property type="entry name" value="PCRF"/>
    <property type="match status" value="1"/>
</dbReference>
<dbReference type="InterPro" id="IPR045853">
    <property type="entry name" value="Pep_chain_release_fac_I_sf"/>
</dbReference>
<organism evidence="9 10">
    <name type="scientific">Thermosulfurimonas marina</name>
    <dbReference type="NCBI Taxonomy" id="2047767"/>
    <lineage>
        <taxon>Bacteria</taxon>
        <taxon>Pseudomonadati</taxon>
        <taxon>Thermodesulfobacteriota</taxon>
        <taxon>Thermodesulfobacteria</taxon>
        <taxon>Thermodesulfobacteriales</taxon>
        <taxon>Thermodesulfobacteriaceae</taxon>
        <taxon>Thermosulfurimonas</taxon>
    </lineage>
</organism>
<evidence type="ECO:0000313" key="9">
    <source>
        <dbReference type="EMBL" id="QJA06360.1"/>
    </source>
</evidence>
<dbReference type="KEGG" id="tmai:FVE67_05860"/>
<keyword evidence="3 4" id="KW-0648">Protein biosynthesis</keyword>
<dbReference type="Pfam" id="PF00472">
    <property type="entry name" value="RF-1"/>
    <property type="match status" value="1"/>
</dbReference>
<evidence type="ECO:0000256" key="6">
    <source>
        <dbReference type="SAM" id="Coils"/>
    </source>
</evidence>
<accession>A0A6H1WT61</accession>
<dbReference type="InterPro" id="IPR005139">
    <property type="entry name" value="PCRF"/>
</dbReference>
<dbReference type="SUPFAM" id="SSF75620">
    <property type="entry name" value="Release factor"/>
    <property type="match status" value="1"/>
</dbReference>
<protein>
    <recommendedName>
        <fullName evidence="4 5">Peptide chain release factor 2</fullName>
        <shortName evidence="4">RF-2</shortName>
    </recommendedName>
</protein>
<dbReference type="RefSeq" id="WP_210534568.1">
    <property type="nucleotide sequence ID" value="NZ_CP042909.1"/>
</dbReference>
<dbReference type="Gene3D" id="3.30.70.1660">
    <property type="match status" value="1"/>
</dbReference>
<dbReference type="SMART" id="SM00937">
    <property type="entry name" value="PCRF"/>
    <property type="match status" value="1"/>
</dbReference>
<keyword evidence="6" id="KW-0175">Coiled coil</keyword>
<dbReference type="Proteomes" id="UP000501253">
    <property type="component" value="Chromosome"/>
</dbReference>
<dbReference type="InterPro" id="IPR000352">
    <property type="entry name" value="Pep_chain_release_fac_I"/>
</dbReference>
<dbReference type="EMBL" id="CP042909">
    <property type="protein sequence ID" value="QJA06360.1"/>
    <property type="molecule type" value="Genomic_DNA"/>
</dbReference>
<comment type="similarity">
    <text evidence="1 4">Belongs to the prokaryotic/mitochondrial release factor family.</text>
</comment>
<evidence type="ECO:0000313" key="10">
    <source>
        <dbReference type="Proteomes" id="UP000501253"/>
    </source>
</evidence>
<keyword evidence="2 4" id="KW-0488">Methylation</keyword>
<dbReference type="NCBIfam" id="TIGR00020">
    <property type="entry name" value="prfB"/>
    <property type="match status" value="1"/>
</dbReference>
<feature type="modified residue" description="N5-methylglutamine" evidence="4">
    <location>
        <position position="255"/>
    </location>
</feature>
<name>A0A6H1WT61_9BACT</name>
<dbReference type="Gene3D" id="1.20.58.410">
    <property type="entry name" value="Release factor"/>
    <property type="match status" value="1"/>
</dbReference>
<dbReference type="Gene3D" id="3.30.160.20">
    <property type="match status" value="1"/>
</dbReference>
<dbReference type="GO" id="GO:0005737">
    <property type="term" value="C:cytoplasm"/>
    <property type="evidence" value="ECO:0007669"/>
    <property type="project" value="UniProtKB-SubCell"/>
</dbReference>
<evidence type="ECO:0000256" key="1">
    <source>
        <dbReference type="ARBA" id="ARBA00010835"/>
    </source>
</evidence>
<evidence type="ECO:0000256" key="4">
    <source>
        <dbReference type="HAMAP-Rule" id="MF_00094"/>
    </source>
</evidence>
<dbReference type="AlphaFoldDB" id="A0A6H1WT61"/>
<feature type="coiled-coil region" evidence="6">
    <location>
        <begin position="92"/>
        <end position="126"/>
    </location>
</feature>
<dbReference type="GO" id="GO:0016149">
    <property type="term" value="F:translation release factor activity, codon specific"/>
    <property type="evidence" value="ECO:0007669"/>
    <property type="project" value="UniProtKB-UniRule"/>
</dbReference>
<comment type="subcellular location">
    <subcellularLocation>
        <location evidence="4">Cytoplasm</location>
    </subcellularLocation>
</comment>
<dbReference type="HAMAP" id="MF_00094">
    <property type="entry name" value="Rel_fac_2"/>
    <property type="match status" value="1"/>
</dbReference>
<dbReference type="PROSITE" id="PS00745">
    <property type="entry name" value="RF_PROK_I"/>
    <property type="match status" value="1"/>
</dbReference>
<dbReference type="PANTHER" id="PTHR43116">
    <property type="entry name" value="PEPTIDE CHAIN RELEASE FACTOR 2"/>
    <property type="match status" value="1"/>
</dbReference>
<keyword evidence="4" id="KW-0963">Cytoplasm</keyword>
<feature type="domain" description="Prokaryotic-type class I peptide chain release factors" evidence="8">
    <location>
        <begin position="248"/>
        <end position="264"/>
    </location>
</feature>
<proteinExistence type="inferred from homology"/>
<dbReference type="PANTHER" id="PTHR43116:SF3">
    <property type="entry name" value="CLASS I PEPTIDE CHAIN RELEASE FACTOR"/>
    <property type="match status" value="1"/>
</dbReference>
<feature type="region of interest" description="Disordered" evidence="7">
    <location>
        <begin position="374"/>
        <end position="399"/>
    </location>
</feature>
<dbReference type="FunFam" id="3.30.160.20:FF:000010">
    <property type="entry name" value="Peptide chain release factor 2"/>
    <property type="match status" value="1"/>
</dbReference>
<gene>
    <name evidence="4 9" type="primary">prfB</name>
    <name evidence="9" type="ORF">FVE67_05860</name>
</gene>
<evidence type="ECO:0000256" key="5">
    <source>
        <dbReference type="NCBIfam" id="TIGR00020"/>
    </source>
</evidence>
<evidence type="ECO:0000256" key="3">
    <source>
        <dbReference type="ARBA" id="ARBA00022917"/>
    </source>
</evidence>
<keyword evidence="10" id="KW-1185">Reference proteome</keyword>
<sequence>MKSLILQPAEIRAALERLGDRLADLRGVFDPEALRRDLERIEKEVSRPDFWASTEAQRVLKERARISETLRRWESLSQKFEDLEVLFELALEENSEEALVEVRRGLEELEEELAEEELRVLLSGEHDAANAIVTIHAGAGGTEAQDWVEMLLRMYSRWAERKGYRVRVVDLLAGEEAGLKYVTLLVEGPYAYGHLKAERGVHRLVRISPFDASGRRHTSFASVTVIPEIEEDIQIEIRPEDLRIETMRASGHGGQHVNKTETAVRITHLPTGIVVTCQNERSQHLNKAMAFKILKARLYELERRKLEEKKAQLAGEKKEIAFGHQLRSYILQPYRLVKDHRTGYETGNVEAVLDGEIDPFIRAYLLSQAHGEAGRLSEEGLRETPTSTGEEGPRAEARA</sequence>
<comment type="PTM">
    <text evidence="4">Methylated by PrmC. Methylation increases the termination efficiency of RF2.</text>
</comment>
<evidence type="ECO:0000259" key="8">
    <source>
        <dbReference type="PROSITE" id="PS00745"/>
    </source>
</evidence>
<evidence type="ECO:0000256" key="7">
    <source>
        <dbReference type="SAM" id="MobiDB-lite"/>
    </source>
</evidence>
<reference evidence="9 10" key="1">
    <citation type="submission" date="2019-08" db="EMBL/GenBank/DDBJ databases">
        <title>Complete genome sequence of Thermosulfurimonas marina SU872T, an anaerobic thermophilic chemolithoautotrophic bacterium isolated from a shallow marine hydrothermal vent.</title>
        <authorList>
            <person name="Allioux M."/>
            <person name="Jebbar M."/>
            <person name="Slobodkina G."/>
            <person name="Slobodkin A."/>
            <person name="Moalic Y."/>
            <person name="Frolova A."/>
            <person name="Shao Z."/>
            <person name="Alain K."/>
        </authorList>
    </citation>
    <scope>NUCLEOTIDE SEQUENCE [LARGE SCALE GENOMIC DNA]</scope>
    <source>
        <strain evidence="9 10">SU872</strain>
    </source>
</reference>
<dbReference type="InterPro" id="IPR004374">
    <property type="entry name" value="PrfB"/>
</dbReference>
<comment type="function">
    <text evidence="4">Peptide chain release factor 2 directs the termination of translation in response to the peptide chain termination codons UGA and UAA.</text>
</comment>
<evidence type="ECO:0000256" key="2">
    <source>
        <dbReference type="ARBA" id="ARBA00022481"/>
    </source>
</evidence>